<feature type="transmembrane region" description="Helical" evidence="4">
    <location>
        <begin position="400"/>
        <end position="419"/>
    </location>
</feature>
<dbReference type="EMBL" id="SGBD01000001">
    <property type="protein sequence ID" value="RZD15450.1"/>
    <property type="molecule type" value="Genomic_DNA"/>
</dbReference>
<evidence type="ECO:0000259" key="5">
    <source>
        <dbReference type="PROSITE" id="PS51379"/>
    </source>
</evidence>
<reference evidence="6 7" key="1">
    <citation type="submission" date="2019-01" db="EMBL/GenBank/DDBJ databases">
        <title>Insights into ecological role of a new deltaproteobacterial order Candidatus Sinidesulfobacterales (Sva0485) by metagenomics and metatranscriptomics.</title>
        <authorList>
            <person name="Tan S."/>
            <person name="Liu J."/>
            <person name="Fang Y."/>
            <person name="Hedlund B.P."/>
            <person name="Lian Z.H."/>
            <person name="Huang L.Y."/>
            <person name="Li J.T."/>
            <person name="Huang L.N."/>
            <person name="Li W.J."/>
            <person name="Jiang H.C."/>
            <person name="Dong H.L."/>
            <person name="Shu W.S."/>
        </authorList>
    </citation>
    <scope>NUCLEOTIDE SEQUENCE [LARGE SCALE GENOMIC DNA]</scope>
    <source>
        <strain evidence="6">AP3</strain>
    </source>
</reference>
<keyword evidence="3 4" id="KW-0472">Membrane</keyword>
<evidence type="ECO:0000256" key="1">
    <source>
        <dbReference type="ARBA" id="ARBA00004236"/>
    </source>
</evidence>
<evidence type="ECO:0000256" key="3">
    <source>
        <dbReference type="ARBA" id="ARBA00023136"/>
    </source>
</evidence>
<organism evidence="6 7">
    <name type="scientific">Candidatus Acidulodesulfobacterium ferriphilum</name>
    <dbReference type="NCBI Taxonomy" id="2597223"/>
    <lineage>
        <taxon>Bacteria</taxon>
        <taxon>Deltaproteobacteria</taxon>
        <taxon>Candidatus Acidulodesulfobacterales</taxon>
        <taxon>Candidatus Acidulodesulfobacterium</taxon>
    </lineage>
</organism>
<accession>A0A519BDV5</accession>
<feature type="transmembrane region" description="Helical" evidence="4">
    <location>
        <begin position="549"/>
        <end position="569"/>
    </location>
</feature>
<gene>
    <name evidence="6" type="ORF">EVJ47_04035</name>
</gene>
<dbReference type="InterPro" id="IPR052378">
    <property type="entry name" value="NosR_regulator"/>
</dbReference>
<evidence type="ECO:0000313" key="7">
    <source>
        <dbReference type="Proteomes" id="UP000320813"/>
    </source>
</evidence>
<evidence type="ECO:0000256" key="2">
    <source>
        <dbReference type="ARBA" id="ARBA00022475"/>
    </source>
</evidence>
<dbReference type="PROSITE" id="PS51379">
    <property type="entry name" value="4FE4S_FER_2"/>
    <property type="match status" value="1"/>
</dbReference>
<feature type="transmembrane region" description="Helical" evidence="4">
    <location>
        <begin position="589"/>
        <end position="610"/>
    </location>
</feature>
<feature type="transmembrane region" description="Helical" evidence="4">
    <location>
        <begin position="439"/>
        <end position="458"/>
    </location>
</feature>
<dbReference type="Proteomes" id="UP000320813">
    <property type="component" value="Unassembled WGS sequence"/>
</dbReference>
<protein>
    <submittedName>
        <fullName evidence="6">4Fe-4S binding protein</fullName>
    </submittedName>
</protein>
<comment type="subcellular location">
    <subcellularLocation>
        <location evidence="1">Cell membrane</location>
    </subcellularLocation>
</comment>
<feature type="transmembrane region" description="Helical" evidence="4">
    <location>
        <begin position="478"/>
        <end position="500"/>
    </location>
</feature>
<dbReference type="GO" id="GO:0045893">
    <property type="term" value="P:positive regulation of DNA-templated transcription"/>
    <property type="evidence" value="ECO:0007669"/>
    <property type="project" value="InterPro"/>
</dbReference>
<dbReference type="SUPFAM" id="SSF54862">
    <property type="entry name" value="4Fe-4S ferredoxins"/>
    <property type="match status" value="1"/>
</dbReference>
<feature type="transmembrane region" description="Helical" evidence="4">
    <location>
        <begin position="6"/>
        <end position="30"/>
    </location>
</feature>
<dbReference type="InterPro" id="IPR011399">
    <property type="entry name" value="NosR"/>
</dbReference>
<comment type="caution">
    <text evidence="6">The sequence shown here is derived from an EMBL/GenBank/DDBJ whole genome shotgun (WGS) entry which is preliminary data.</text>
</comment>
<keyword evidence="4" id="KW-0812">Transmembrane</keyword>
<dbReference type="PANTHER" id="PTHR30224">
    <property type="entry name" value="ELECTRON TRANSPORT PROTEIN"/>
    <property type="match status" value="1"/>
</dbReference>
<keyword evidence="2" id="KW-1003">Cell membrane</keyword>
<keyword evidence="4" id="KW-1133">Transmembrane helix</keyword>
<name>A0A519BDV5_9DELT</name>
<dbReference type="AlphaFoldDB" id="A0A519BDV5"/>
<evidence type="ECO:0000313" key="6">
    <source>
        <dbReference type="EMBL" id="RZD15450.1"/>
    </source>
</evidence>
<feature type="domain" description="4Fe-4S ferredoxin-type" evidence="5">
    <location>
        <begin position="628"/>
        <end position="658"/>
    </location>
</feature>
<dbReference type="PANTHER" id="PTHR30224:SF4">
    <property type="entry name" value="ELECTRON TRANSPORT PROTEIN YCCM-RELATED"/>
    <property type="match status" value="1"/>
</dbReference>
<dbReference type="PIRSF" id="PIRSF036354">
    <property type="entry name" value="NosR"/>
    <property type="match status" value="1"/>
</dbReference>
<proteinExistence type="predicted"/>
<dbReference type="InterPro" id="IPR017896">
    <property type="entry name" value="4Fe4S_Fe-S-bd"/>
</dbReference>
<dbReference type="Pfam" id="PF12801">
    <property type="entry name" value="Fer4_5"/>
    <property type="match status" value="2"/>
</dbReference>
<dbReference type="GO" id="GO:0005886">
    <property type="term" value="C:plasma membrane"/>
    <property type="evidence" value="ECO:0007669"/>
    <property type="project" value="UniProtKB-SubCell"/>
</dbReference>
<evidence type="ECO:0000256" key="4">
    <source>
        <dbReference type="SAM" id="Phobius"/>
    </source>
</evidence>
<dbReference type="GO" id="GO:0003677">
    <property type="term" value="F:DNA binding"/>
    <property type="evidence" value="ECO:0007669"/>
    <property type="project" value="InterPro"/>
</dbReference>
<sequence length="696" mass="80359">MRKPNKVIHIFLFFIISFVISFILNSSFVFGKTDITLKDSSKYYGYALKGAAAFKYGNIKGTPVIYGYDKKGKFLGYIFLSTDLVDIKSYSGKPLISLISIDKKGIIKGVRVIHIDDPIFLIGIPVSKLYSFTGQYIGKNIRSHIYIGGKGRNHVSAIASASVTTVAMDQTILMAARRFAAKVGIIKPITNVKYELKTYYKPKNWGELRRDGSIKKFVISCSQMGVKDCGGPYETLYYGILSVPNIGKNLLGNYQYGYLSKRWQRRRQAALFMIARGVSSFLGSGFVRGGVFERFHLEQGYSSIIFRDADFNYISYIKIKGAPYFKEGGIFTIPLSKFNPILPFHIVFTFHKHVSHGSMLKRESFQTFYSSYHLPGKYYISSYRYIKKLKPYELAWLNDFHYIIVLGLFLIILTVVFLIKDRIITTKTSANGRKKIKWLYYSVLFLFLVLLGLIKPSQPSITHLYTIYDSLFVSYNPTLFLLDPLIFILFVFIFITSIVWGRGMFCGWICPFGTIQEYIYRIKKRILPEKLAKKISLEFNNKFHFKLVYLKYVIFIILMATAIISIAWGERLAEVEPFKTVFYLHFERQWYFVSYAIILISISALSYRFFCKYMCPLGASFGLLSKLKIFSIKRYEECKSCKICTRSCTIRAIDDKGKINRSECFYCLECQINYNDEKLCPHLLKLKRGNIVENIK</sequence>